<dbReference type="RefSeq" id="WP_126583319.1">
    <property type="nucleotide sequence ID" value="NZ_BIFR01000002.1"/>
</dbReference>
<organism evidence="1 2">
    <name type="scientific">Tengunoibacter tsumagoiensis</name>
    <dbReference type="NCBI Taxonomy" id="2014871"/>
    <lineage>
        <taxon>Bacteria</taxon>
        <taxon>Bacillati</taxon>
        <taxon>Chloroflexota</taxon>
        <taxon>Ktedonobacteria</taxon>
        <taxon>Ktedonobacterales</taxon>
        <taxon>Dictyobacteraceae</taxon>
        <taxon>Tengunoibacter</taxon>
    </lineage>
</organism>
<evidence type="ECO:0000313" key="1">
    <source>
        <dbReference type="EMBL" id="GCE15917.1"/>
    </source>
</evidence>
<keyword evidence="2" id="KW-1185">Reference proteome</keyword>
<sequence length="170" mass="18387">MNLSTNFSPDEWKILADTPVVVGKAMIAASPSGMLGAAEEVMTLSNSLKELTKKQTANPFLNELGSQLQNKVNVTKDIGNTLTAELRSLIKKPATNDPKALAIEACNNASSIMDKADPQDSMAYKQFVVSVAQKVAESSREGAMNFSNQKVSPQEQQFLTEIKSAIHVMQ</sequence>
<dbReference type="AlphaFoldDB" id="A0A402A9R7"/>
<accession>A0A402A9R7</accession>
<gene>
    <name evidence="1" type="ORF">KTT_57760</name>
</gene>
<name>A0A402A9R7_9CHLR</name>
<comment type="caution">
    <text evidence="1">The sequence shown here is derived from an EMBL/GenBank/DDBJ whole genome shotgun (WGS) entry which is preliminary data.</text>
</comment>
<proteinExistence type="predicted"/>
<dbReference type="OrthoDB" id="156085at2"/>
<protein>
    <submittedName>
        <fullName evidence="1">Uncharacterized protein</fullName>
    </submittedName>
</protein>
<evidence type="ECO:0000313" key="2">
    <source>
        <dbReference type="Proteomes" id="UP000287352"/>
    </source>
</evidence>
<dbReference type="EMBL" id="BIFR01000002">
    <property type="protein sequence ID" value="GCE15917.1"/>
    <property type="molecule type" value="Genomic_DNA"/>
</dbReference>
<dbReference type="Proteomes" id="UP000287352">
    <property type="component" value="Unassembled WGS sequence"/>
</dbReference>
<reference evidence="2" key="1">
    <citation type="submission" date="2018-12" db="EMBL/GenBank/DDBJ databases">
        <title>Tengunoibacter tsumagoiensis gen. nov., sp. nov., Dictyobacter kobayashii sp. nov., D. alpinus sp. nov., and D. joshuensis sp. nov. and description of Dictyobacteraceae fam. nov. within the order Ktedonobacterales isolated from Tengu-no-mugimeshi.</title>
        <authorList>
            <person name="Wang C.M."/>
            <person name="Zheng Y."/>
            <person name="Sakai Y."/>
            <person name="Toyoda A."/>
            <person name="Minakuchi Y."/>
            <person name="Abe K."/>
            <person name="Yokota A."/>
            <person name="Yabe S."/>
        </authorList>
    </citation>
    <scope>NUCLEOTIDE SEQUENCE [LARGE SCALE GENOMIC DNA]</scope>
    <source>
        <strain evidence="2">Uno3</strain>
    </source>
</reference>